<dbReference type="Proteomes" id="UP000292702">
    <property type="component" value="Unassembled WGS sequence"/>
</dbReference>
<protein>
    <recommendedName>
        <fullName evidence="5">Transmembrane protein</fullName>
    </recommendedName>
</protein>
<dbReference type="AlphaFoldDB" id="A0A4R0R8N2"/>
<dbReference type="EMBL" id="RWJN01000272">
    <property type="protein sequence ID" value="TCD63832.1"/>
    <property type="molecule type" value="Genomic_DNA"/>
</dbReference>
<feature type="region of interest" description="Disordered" evidence="1">
    <location>
        <begin position="311"/>
        <end position="358"/>
    </location>
</feature>
<feature type="region of interest" description="Disordered" evidence="1">
    <location>
        <begin position="216"/>
        <end position="290"/>
    </location>
</feature>
<comment type="caution">
    <text evidence="3">The sequence shown here is derived from an EMBL/GenBank/DDBJ whole genome shotgun (WGS) entry which is preliminary data.</text>
</comment>
<feature type="region of interest" description="Disordered" evidence="1">
    <location>
        <begin position="1"/>
        <end position="22"/>
    </location>
</feature>
<keyword evidence="2" id="KW-0812">Transmembrane</keyword>
<proteinExistence type="predicted"/>
<evidence type="ECO:0000256" key="1">
    <source>
        <dbReference type="SAM" id="MobiDB-lite"/>
    </source>
</evidence>
<feature type="compositionally biased region" description="Low complexity" evidence="1">
    <location>
        <begin position="143"/>
        <end position="161"/>
    </location>
</feature>
<sequence>MSSTDQTSKIDDTDPQIRYSGSWGTPVTNDAAVFNGTLTVTSQVGANFAFTFTGVQQIAVYGSLLSTNASPPIIQFSIDNGPHVVYTAPPIDEEDAVLFFQSDVLSPTAHQIVAEVKRASDSSPFQVDYLSVLPARATIPTPTSSDGTVTTVSVSAPPTGSSGDGNQGPSGTPLNVGPIVGGVVGCVTFIFFALLWFWCRRRKQNGSAFRHVDETAPTPAMRDTEPILSDPSAPFIPDHGDSSHITPYLISQGRNASDSQTGLREPFSNSSSPNSARVKFSAPQSLSDPTFARDHTSSFAARAVAAVAAGVTRRSDGRKRVLPQPTTIIHSTSHDSQTQQPELDAVPGPALPEHVDSGMRFHPNAEVEEVPVLPIGAPPAYTAA</sequence>
<feature type="compositionally biased region" description="Polar residues" evidence="1">
    <location>
        <begin position="324"/>
        <end position="341"/>
    </location>
</feature>
<dbReference type="OrthoDB" id="3265734at2759"/>
<organism evidence="3 4">
    <name type="scientific">Steccherinum ochraceum</name>
    <dbReference type="NCBI Taxonomy" id="92696"/>
    <lineage>
        <taxon>Eukaryota</taxon>
        <taxon>Fungi</taxon>
        <taxon>Dikarya</taxon>
        <taxon>Basidiomycota</taxon>
        <taxon>Agaricomycotina</taxon>
        <taxon>Agaricomycetes</taxon>
        <taxon>Polyporales</taxon>
        <taxon>Steccherinaceae</taxon>
        <taxon>Steccherinum</taxon>
    </lineage>
</organism>
<feature type="compositionally biased region" description="Polar residues" evidence="1">
    <location>
        <begin position="252"/>
        <end position="275"/>
    </location>
</feature>
<dbReference type="Gene3D" id="2.60.120.260">
    <property type="entry name" value="Galactose-binding domain-like"/>
    <property type="match status" value="1"/>
</dbReference>
<evidence type="ECO:0000313" key="3">
    <source>
        <dbReference type="EMBL" id="TCD63832.1"/>
    </source>
</evidence>
<evidence type="ECO:0000313" key="4">
    <source>
        <dbReference type="Proteomes" id="UP000292702"/>
    </source>
</evidence>
<keyword evidence="2" id="KW-0472">Membrane</keyword>
<feature type="region of interest" description="Disordered" evidence="1">
    <location>
        <begin position="141"/>
        <end position="170"/>
    </location>
</feature>
<accession>A0A4R0R8N2</accession>
<reference evidence="3 4" key="1">
    <citation type="submission" date="2018-11" db="EMBL/GenBank/DDBJ databases">
        <title>Genome assembly of Steccherinum ochraceum LE-BIN_3174, the white-rot fungus of the Steccherinaceae family (The Residual Polyporoid clade, Polyporales, Basidiomycota).</title>
        <authorList>
            <person name="Fedorova T.V."/>
            <person name="Glazunova O.A."/>
            <person name="Landesman E.O."/>
            <person name="Moiseenko K.V."/>
            <person name="Psurtseva N.V."/>
            <person name="Savinova O.S."/>
            <person name="Shakhova N.V."/>
            <person name="Tyazhelova T.V."/>
            <person name="Vasina D.V."/>
        </authorList>
    </citation>
    <scope>NUCLEOTIDE SEQUENCE [LARGE SCALE GENOMIC DNA]</scope>
    <source>
        <strain evidence="3 4">LE-BIN_3174</strain>
    </source>
</reference>
<keyword evidence="2" id="KW-1133">Transmembrane helix</keyword>
<evidence type="ECO:0008006" key="5">
    <source>
        <dbReference type="Google" id="ProtNLM"/>
    </source>
</evidence>
<feature type="transmembrane region" description="Helical" evidence="2">
    <location>
        <begin position="179"/>
        <end position="199"/>
    </location>
</feature>
<keyword evidence="4" id="KW-1185">Reference proteome</keyword>
<gene>
    <name evidence="3" type="ORF">EIP91_004899</name>
</gene>
<name>A0A4R0R8N2_9APHY</name>
<evidence type="ECO:0000256" key="2">
    <source>
        <dbReference type="SAM" id="Phobius"/>
    </source>
</evidence>